<dbReference type="PANTHER" id="PTHR33751">
    <property type="entry name" value="CBB3-TYPE CYTOCHROME C OXIDASE SUBUNIT FIXP"/>
    <property type="match status" value="1"/>
</dbReference>
<dbReference type="GO" id="GO:0009055">
    <property type="term" value="F:electron transfer activity"/>
    <property type="evidence" value="ECO:0007669"/>
    <property type="project" value="InterPro"/>
</dbReference>
<keyword evidence="3 4" id="KW-0408">Iron</keyword>
<evidence type="ECO:0000256" key="2">
    <source>
        <dbReference type="ARBA" id="ARBA00022723"/>
    </source>
</evidence>
<keyword evidence="8" id="KW-1185">Reference proteome</keyword>
<keyword evidence="2 4" id="KW-0479">Metal-binding</keyword>
<feature type="chain" id="PRO_5014734478" evidence="5">
    <location>
        <begin position="24"/>
        <end position="102"/>
    </location>
</feature>
<dbReference type="OrthoDB" id="5690796at2"/>
<dbReference type="InterPro" id="IPR050597">
    <property type="entry name" value="Cytochrome_c_Oxidase_Subunit"/>
</dbReference>
<dbReference type="GO" id="GO:0020037">
    <property type="term" value="F:heme binding"/>
    <property type="evidence" value="ECO:0007669"/>
    <property type="project" value="InterPro"/>
</dbReference>
<comment type="caution">
    <text evidence="7">The sequence shown here is derived from an EMBL/GenBank/DDBJ whole genome shotgun (WGS) entry which is preliminary data.</text>
</comment>
<evidence type="ECO:0000259" key="6">
    <source>
        <dbReference type="PROSITE" id="PS51007"/>
    </source>
</evidence>
<accession>A0A2M8RUU4</accession>
<evidence type="ECO:0000256" key="1">
    <source>
        <dbReference type="ARBA" id="ARBA00022617"/>
    </source>
</evidence>
<dbReference type="InterPro" id="IPR009056">
    <property type="entry name" value="Cyt_c-like_dom"/>
</dbReference>
<gene>
    <name evidence="7" type="ORF">CVP04_07555</name>
</gene>
<protein>
    <submittedName>
        <fullName evidence="7">Cytochrome C biogenesis protein CcsB</fullName>
    </submittedName>
</protein>
<sequence>MKTSYSTLAIAALTLCTATAGYADLERGKRLFNQSCAMCHGKQGEKSALDQSALLNTLKTDEIITALQARKAGEIVGAGNAAKNRLSEEDMKSLAEYIETLK</sequence>
<organism evidence="7 8">
    <name type="scientific">Caviibacterium pharyngocola</name>
    <dbReference type="NCBI Taxonomy" id="28159"/>
    <lineage>
        <taxon>Bacteria</taxon>
        <taxon>Pseudomonadati</taxon>
        <taxon>Pseudomonadota</taxon>
        <taxon>Gammaproteobacteria</taxon>
        <taxon>Pasteurellales</taxon>
        <taxon>Pasteurellaceae</taxon>
        <taxon>Caviibacterium</taxon>
    </lineage>
</organism>
<dbReference type="PANTHER" id="PTHR33751:SF1">
    <property type="entry name" value="CBB3-TYPE CYTOCHROME C OXIDASE SUBUNIT FIXP"/>
    <property type="match status" value="1"/>
</dbReference>
<proteinExistence type="predicted"/>
<evidence type="ECO:0000256" key="3">
    <source>
        <dbReference type="ARBA" id="ARBA00023004"/>
    </source>
</evidence>
<dbReference type="GO" id="GO:0046872">
    <property type="term" value="F:metal ion binding"/>
    <property type="evidence" value="ECO:0007669"/>
    <property type="project" value="UniProtKB-KW"/>
</dbReference>
<feature type="domain" description="Cytochrome c" evidence="6">
    <location>
        <begin position="23"/>
        <end position="102"/>
    </location>
</feature>
<dbReference type="InterPro" id="IPR036909">
    <property type="entry name" value="Cyt_c-like_dom_sf"/>
</dbReference>
<dbReference type="PROSITE" id="PS51007">
    <property type="entry name" value="CYTC"/>
    <property type="match status" value="1"/>
</dbReference>
<reference evidence="7 8" key="1">
    <citation type="submission" date="2017-11" db="EMBL/GenBank/DDBJ databases">
        <title>Reclassification of Bisgaard taxon 5 as Caviibacterium pharyngocola gen. nov., sp. nov.</title>
        <authorList>
            <person name="Christensen H."/>
        </authorList>
    </citation>
    <scope>NUCLEOTIDE SEQUENCE [LARGE SCALE GENOMIC DNA]</scope>
    <source>
        <strain evidence="7 8">7_3</strain>
    </source>
</reference>
<evidence type="ECO:0000256" key="5">
    <source>
        <dbReference type="SAM" id="SignalP"/>
    </source>
</evidence>
<dbReference type="Gene3D" id="1.10.760.10">
    <property type="entry name" value="Cytochrome c-like domain"/>
    <property type="match status" value="1"/>
</dbReference>
<dbReference type="SUPFAM" id="SSF46626">
    <property type="entry name" value="Cytochrome c"/>
    <property type="match status" value="1"/>
</dbReference>
<dbReference type="AlphaFoldDB" id="A0A2M8RUU4"/>
<keyword evidence="5" id="KW-0732">Signal</keyword>
<name>A0A2M8RUU4_9PAST</name>
<evidence type="ECO:0000313" key="7">
    <source>
        <dbReference type="EMBL" id="PJG82651.1"/>
    </source>
</evidence>
<dbReference type="EMBL" id="PHGZ01000015">
    <property type="protein sequence ID" value="PJG82651.1"/>
    <property type="molecule type" value="Genomic_DNA"/>
</dbReference>
<dbReference type="Proteomes" id="UP000230282">
    <property type="component" value="Unassembled WGS sequence"/>
</dbReference>
<evidence type="ECO:0000256" key="4">
    <source>
        <dbReference type="PROSITE-ProRule" id="PRU00433"/>
    </source>
</evidence>
<evidence type="ECO:0000313" key="8">
    <source>
        <dbReference type="Proteomes" id="UP000230282"/>
    </source>
</evidence>
<dbReference type="RefSeq" id="WP_100296910.1">
    <property type="nucleotide sequence ID" value="NZ_PHGZ01000015.1"/>
</dbReference>
<feature type="signal peptide" evidence="5">
    <location>
        <begin position="1"/>
        <end position="23"/>
    </location>
</feature>
<keyword evidence="1 4" id="KW-0349">Heme</keyword>
<dbReference type="Pfam" id="PF00034">
    <property type="entry name" value="Cytochrom_C"/>
    <property type="match status" value="1"/>
</dbReference>